<sequence>MALIECPECGREVSDKAPTCPGCGAPIAAQEDSEVMEREPGMEYEQEADEEWLRGEQEYMAFTDRVARHRVMSVLLFFAGLTLGMGMKAWVGQDGDGRALVYYVADLMVYAGIIWLVFNEGRNLWFHRKLGS</sequence>
<keyword evidence="1" id="KW-0472">Membrane</keyword>
<dbReference type="Proteomes" id="UP000199256">
    <property type="component" value="Unassembled WGS sequence"/>
</dbReference>
<dbReference type="AlphaFoldDB" id="A0A1H7FEK9"/>
<evidence type="ECO:0000256" key="1">
    <source>
        <dbReference type="SAM" id="Phobius"/>
    </source>
</evidence>
<gene>
    <name evidence="3" type="ORF">SAMN05444515_101213</name>
</gene>
<protein>
    <submittedName>
        <fullName evidence="3">Zinc-ribbon domain-containing protein</fullName>
    </submittedName>
</protein>
<feature type="domain" description="Zinc-ribbon" evidence="2">
    <location>
        <begin position="6"/>
        <end position="27"/>
    </location>
</feature>
<dbReference type="EMBL" id="FOAA01000001">
    <property type="protein sequence ID" value="SEK24526.1"/>
    <property type="molecule type" value="Genomic_DNA"/>
</dbReference>
<dbReference type="RefSeq" id="WP_090249756.1">
    <property type="nucleotide sequence ID" value="NZ_FOAA01000001.1"/>
</dbReference>
<proteinExistence type="predicted"/>
<dbReference type="OrthoDB" id="8685152at2"/>
<organism evidence="3 4">
    <name type="scientific">Ectothiorhodospira marina</name>
    <dbReference type="NCBI Taxonomy" id="1396821"/>
    <lineage>
        <taxon>Bacteria</taxon>
        <taxon>Pseudomonadati</taxon>
        <taxon>Pseudomonadota</taxon>
        <taxon>Gammaproteobacteria</taxon>
        <taxon>Chromatiales</taxon>
        <taxon>Ectothiorhodospiraceae</taxon>
        <taxon>Ectothiorhodospira</taxon>
    </lineage>
</organism>
<feature type="transmembrane region" description="Helical" evidence="1">
    <location>
        <begin position="74"/>
        <end position="93"/>
    </location>
</feature>
<feature type="transmembrane region" description="Helical" evidence="1">
    <location>
        <begin position="99"/>
        <end position="118"/>
    </location>
</feature>
<keyword evidence="1" id="KW-0812">Transmembrane</keyword>
<keyword evidence="1" id="KW-1133">Transmembrane helix</keyword>
<evidence type="ECO:0000313" key="3">
    <source>
        <dbReference type="EMBL" id="SEK24526.1"/>
    </source>
</evidence>
<name>A0A1H7FEK9_9GAMM</name>
<accession>A0A1H7FEK9</accession>
<dbReference type="InterPro" id="IPR026870">
    <property type="entry name" value="Zinc_ribbon_dom"/>
</dbReference>
<evidence type="ECO:0000259" key="2">
    <source>
        <dbReference type="Pfam" id="PF13240"/>
    </source>
</evidence>
<dbReference type="STRING" id="1396821.SAMN05444515_101213"/>
<evidence type="ECO:0000313" key="4">
    <source>
        <dbReference type="Proteomes" id="UP000199256"/>
    </source>
</evidence>
<reference evidence="4" key="1">
    <citation type="submission" date="2016-10" db="EMBL/GenBank/DDBJ databases">
        <authorList>
            <person name="Varghese N."/>
            <person name="Submissions S."/>
        </authorList>
    </citation>
    <scope>NUCLEOTIDE SEQUENCE [LARGE SCALE GENOMIC DNA]</scope>
    <source>
        <strain evidence="4">DSM 241</strain>
    </source>
</reference>
<dbReference type="Pfam" id="PF13240">
    <property type="entry name" value="Zn_Ribbon_1"/>
    <property type="match status" value="1"/>
</dbReference>
<keyword evidence="4" id="KW-1185">Reference proteome</keyword>